<dbReference type="EMBL" id="CM037161">
    <property type="protein sequence ID" value="KAH7855510.1"/>
    <property type="molecule type" value="Genomic_DNA"/>
</dbReference>
<proteinExistence type="predicted"/>
<name>A0ACB7YRN9_9ERIC</name>
<gene>
    <name evidence="1" type="ORF">Vadar_025669</name>
</gene>
<protein>
    <submittedName>
        <fullName evidence="1">Uncharacterized protein</fullName>
    </submittedName>
</protein>
<reference evidence="1 2" key="1">
    <citation type="journal article" date="2021" name="Hortic Res">
        <title>High-quality reference genome and annotation aids understanding of berry development for evergreen blueberry (Vaccinium darrowii).</title>
        <authorList>
            <person name="Yu J."/>
            <person name="Hulse-Kemp A.M."/>
            <person name="Babiker E."/>
            <person name="Staton M."/>
        </authorList>
    </citation>
    <scope>NUCLEOTIDE SEQUENCE [LARGE SCALE GENOMIC DNA]</scope>
    <source>
        <strain evidence="2">cv. NJ 8807/NJ 8810</strain>
        <tissue evidence="1">Young leaf</tissue>
    </source>
</reference>
<accession>A0ACB7YRN9</accession>
<dbReference type="Proteomes" id="UP000828048">
    <property type="component" value="Chromosome 11"/>
</dbReference>
<evidence type="ECO:0000313" key="2">
    <source>
        <dbReference type="Proteomes" id="UP000828048"/>
    </source>
</evidence>
<evidence type="ECO:0000313" key="1">
    <source>
        <dbReference type="EMBL" id="KAH7855510.1"/>
    </source>
</evidence>
<organism evidence="1 2">
    <name type="scientific">Vaccinium darrowii</name>
    <dbReference type="NCBI Taxonomy" id="229202"/>
    <lineage>
        <taxon>Eukaryota</taxon>
        <taxon>Viridiplantae</taxon>
        <taxon>Streptophyta</taxon>
        <taxon>Embryophyta</taxon>
        <taxon>Tracheophyta</taxon>
        <taxon>Spermatophyta</taxon>
        <taxon>Magnoliopsida</taxon>
        <taxon>eudicotyledons</taxon>
        <taxon>Gunneridae</taxon>
        <taxon>Pentapetalae</taxon>
        <taxon>asterids</taxon>
        <taxon>Ericales</taxon>
        <taxon>Ericaceae</taxon>
        <taxon>Vaccinioideae</taxon>
        <taxon>Vaccinieae</taxon>
        <taxon>Vaccinium</taxon>
    </lineage>
</organism>
<comment type="caution">
    <text evidence="1">The sequence shown here is derived from an EMBL/GenBank/DDBJ whole genome shotgun (WGS) entry which is preliminary data.</text>
</comment>
<sequence length="324" mass="35850">MRPTLSICERQNGLIYGFMVSGDRSKPVREKRLMAAVREMKAKSLLEDSPSRGFYLFLLETLVESDVGGGGGVRSSVVGGLGGERGAATVVVVVRHWRQQGHRYDGGGNMPLLGSAENKRTVVRNVTMVCNHGCLESGHDIENGSTHRSNPLEPEEFRRQGHMIIDFLAGYYKNVEKYPVCSQVEPGYLLTRLPDSAPLDPEPIERIIEDVENHILQGTTSSTAIDPVGPLCNVAKHYRVLPSAVGDSLKSCDEKLVNEFNRKLLASINETGRVYMTHDVVGRVYLIRFAVGVTLTDYRHVKLLRTTDMLIWHGASSKTAQMPC</sequence>
<keyword evidence="2" id="KW-1185">Reference proteome</keyword>